<dbReference type="AlphaFoldDB" id="A0A2I0TSZ2"/>
<protein>
    <submittedName>
        <fullName evidence="2">Uncharacterized protein</fullName>
    </submittedName>
</protein>
<feature type="region of interest" description="Disordered" evidence="1">
    <location>
        <begin position="1"/>
        <end position="23"/>
    </location>
</feature>
<reference evidence="3" key="1">
    <citation type="submission" date="2017-11" db="EMBL/GenBank/DDBJ databases">
        <authorList>
            <person name="Lima N.C."/>
            <person name="Parody-Merino A.M."/>
            <person name="Battley P.F."/>
            <person name="Fidler A.E."/>
            <person name="Prosdocimi F."/>
        </authorList>
    </citation>
    <scope>NUCLEOTIDE SEQUENCE [LARGE SCALE GENOMIC DNA]</scope>
</reference>
<dbReference type="Proteomes" id="UP000233556">
    <property type="component" value="Unassembled WGS sequence"/>
</dbReference>
<keyword evidence="3" id="KW-1185">Reference proteome</keyword>
<dbReference type="EMBL" id="KZ507426">
    <property type="protein sequence ID" value="PKU36863.1"/>
    <property type="molecule type" value="Genomic_DNA"/>
</dbReference>
<organism evidence="2 3">
    <name type="scientific">Limosa lapponica baueri</name>
    <dbReference type="NCBI Taxonomy" id="1758121"/>
    <lineage>
        <taxon>Eukaryota</taxon>
        <taxon>Metazoa</taxon>
        <taxon>Chordata</taxon>
        <taxon>Craniata</taxon>
        <taxon>Vertebrata</taxon>
        <taxon>Euteleostomi</taxon>
        <taxon>Archelosauria</taxon>
        <taxon>Archosauria</taxon>
        <taxon>Dinosauria</taxon>
        <taxon>Saurischia</taxon>
        <taxon>Theropoda</taxon>
        <taxon>Coelurosauria</taxon>
        <taxon>Aves</taxon>
        <taxon>Neognathae</taxon>
        <taxon>Neoaves</taxon>
        <taxon>Charadriiformes</taxon>
        <taxon>Scolopacidae</taxon>
        <taxon>Limosa</taxon>
    </lineage>
</organism>
<sequence>MEETAKMDKQEPEGGGAGTSTPGLLLKETCQVNIKKRKKGEKASARLGCLVSALCGGRTLIAVGKKAADLPENGRREKL</sequence>
<name>A0A2I0TSZ2_LIMLA</name>
<gene>
    <name evidence="2" type="ORF">llap_12832</name>
</gene>
<proteinExistence type="predicted"/>
<evidence type="ECO:0000313" key="2">
    <source>
        <dbReference type="EMBL" id="PKU36863.1"/>
    </source>
</evidence>
<reference evidence="3" key="2">
    <citation type="submission" date="2017-12" db="EMBL/GenBank/DDBJ databases">
        <title>Genome sequence of the Bar-tailed Godwit (Limosa lapponica baueri).</title>
        <authorList>
            <person name="Lima N.C.B."/>
            <person name="Parody-Merino A.M."/>
            <person name="Battley P.F."/>
            <person name="Fidler A.E."/>
            <person name="Prosdocimi F."/>
        </authorList>
    </citation>
    <scope>NUCLEOTIDE SEQUENCE [LARGE SCALE GENOMIC DNA]</scope>
</reference>
<evidence type="ECO:0000256" key="1">
    <source>
        <dbReference type="SAM" id="MobiDB-lite"/>
    </source>
</evidence>
<feature type="compositionally biased region" description="Basic and acidic residues" evidence="1">
    <location>
        <begin position="1"/>
        <end position="12"/>
    </location>
</feature>
<accession>A0A2I0TSZ2</accession>
<evidence type="ECO:0000313" key="3">
    <source>
        <dbReference type="Proteomes" id="UP000233556"/>
    </source>
</evidence>